<dbReference type="SUPFAM" id="SSF49785">
    <property type="entry name" value="Galactose-binding domain-like"/>
    <property type="match status" value="2"/>
</dbReference>
<accession>A0A6I1MX09</accession>
<dbReference type="InterPro" id="IPR008979">
    <property type="entry name" value="Galactose-bd-like_sf"/>
</dbReference>
<evidence type="ECO:0000256" key="1">
    <source>
        <dbReference type="ARBA" id="ARBA00023295"/>
    </source>
</evidence>
<dbReference type="Gene3D" id="2.60.120.260">
    <property type="entry name" value="Galactose-binding domain-like"/>
    <property type="match status" value="2"/>
</dbReference>
<proteinExistence type="predicted"/>
<sequence length="278" mass="31314">LKKPAMDSSNSSSAMYVTDGRTSRWSSGNFANGHQWIYVDLGTATEFNTIKIHWGRDYATIYRVDLSNDAINWASAYRTTNGQGKMEEISLSSMQNARFVRIYCERNHPTIAPTVSIYEIEVYNMYGNSTLSTPTTPPKPMKPSTNLALKKPAMDSSNSSSAMYVTDGRTSRWSSDNFVNGHQWIYVDLGTATEFDTVKIHWGRDYATIYSIDISNDANTWTSIYKTTNGQGKMEEISLSSMQNARFVRVYCEKNNPIVAPTISIYEIEICNMYGSSI</sequence>
<organism evidence="4 5">
    <name type="scientific">Clostridium tarantellae</name>
    <dbReference type="NCBI Taxonomy" id="39493"/>
    <lineage>
        <taxon>Bacteria</taxon>
        <taxon>Bacillati</taxon>
        <taxon>Bacillota</taxon>
        <taxon>Clostridia</taxon>
        <taxon>Eubacteriales</taxon>
        <taxon>Clostridiaceae</taxon>
        <taxon>Clostridium</taxon>
    </lineage>
</organism>
<reference evidence="4 5" key="1">
    <citation type="submission" date="2019-10" db="EMBL/GenBank/DDBJ databases">
        <title>The Genome Sequence of Clostridium tarantellae Isolated from Fish Brain.</title>
        <authorList>
            <person name="Bano L."/>
            <person name="Kiel M."/>
            <person name="Sales G."/>
            <person name="Doxey A.C."/>
            <person name="Mansfield M.J."/>
            <person name="Schiavone M."/>
            <person name="Rossetto O."/>
            <person name="Pirazzini M."/>
            <person name="Dobrindt U."/>
            <person name="Montecucco C."/>
        </authorList>
    </citation>
    <scope>NUCLEOTIDE SEQUENCE [LARGE SCALE GENOMIC DNA]</scope>
    <source>
        <strain evidence="4 5">DSM 3997</strain>
    </source>
</reference>
<keyword evidence="5" id="KW-1185">Reference proteome</keyword>
<feature type="region of interest" description="Disordered" evidence="2">
    <location>
        <begin position="133"/>
        <end position="162"/>
    </location>
</feature>
<dbReference type="PROSITE" id="PS50022">
    <property type="entry name" value="FA58C_3"/>
    <property type="match status" value="2"/>
</dbReference>
<gene>
    <name evidence="4" type="ORF">GBZ86_13230</name>
</gene>
<evidence type="ECO:0000313" key="4">
    <source>
        <dbReference type="EMBL" id="MPQ44699.1"/>
    </source>
</evidence>
<dbReference type="Pfam" id="PF00754">
    <property type="entry name" value="F5_F8_type_C"/>
    <property type="match status" value="2"/>
</dbReference>
<feature type="domain" description="F5/8 type C" evidence="3">
    <location>
        <begin position="126"/>
        <end position="273"/>
    </location>
</feature>
<dbReference type="EMBL" id="WHJC01000285">
    <property type="protein sequence ID" value="MPQ44699.1"/>
    <property type="molecule type" value="Genomic_DNA"/>
</dbReference>
<keyword evidence="1" id="KW-0378">Hydrolase</keyword>
<comment type="caution">
    <text evidence="4">The sequence shown here is derived from an EMBL/GenBank/DDBJ whole genome shotgun (WGS) entry which is preliminary data.</text>
</comment>
<evidence type="ECO:0000313" key="5">
    <source>
        <dbReference type="Proteomes" id="UP000430345"/>
    </source>
</evidence>
<name>A0A6I1MX09_9CLOT</name>
<feature type="domain" description="F5/8 type C" evidence="3">
    <location>
        <begin position="1"/>
        <end position="125"/>
    </location>
</feature>
<dbReference type="GO" id="GO:0016798">
    <property type="term" value="F:hydrolase activity, acting on glycosyl bonds"/>
    <property type="evidence" value="ECO:0007669"/>
    <property type="project" value="UniProtKB-KW"/>
</dbReference>
<dbReference type="RefSeq" id="WP_207707457.1">
    <property type="nucleotide sequence ID" value="NZ_WHJC01000285.1"/>
</dbReference>
<dbReference type="AlphaFoldDB" id="A0A6I1MX09"/>
<evidence type="ECO:0000259" key="3">
    <source>
        <dbReference type="PROSITE" id="PS50022"/>
    </source>
</evidence>
<dbReference type="Proteomes" id="UP000430345">
    <property type="component" value="Unassembled WGS sequence"/>
</dbReference>
<feature type="non-terminal residue" evidence="4">
    <location>
        <position position="1"/>
    </location>
</feature>
<keyword evidence="1" id="KW-0326">Glycosidase</keyword>
<protein>
    <recommendedName>
        <fullName evidence="3">F5/8 type C domain-containing protein</fullName>
    </recommendedName>
</protein>
<evidence type="ECO:0000256" key="2">
    <source>
        <dbReference type="SAM" id="MobiDB-lite"/>
    </source>
</evidence>
<dbReference type="InterPro" id="IPR000421">
    <property type="entry name" value="FA58C"/>
</dbReference>